<dbReference type="GO" id="GO:0006355">
    <property type="term" value="P:regulation of DNA-templated transcription"/>
    <property type="evidence" value="ECO:0007669"/>
    <property type="project" value="InterPro"/>
</dbReference>
<keyword evidence="2" id="KW-0238">DNA-binding</keyword>
<feature type="domain" description="HTH luxR-type" evidence="4">
    <location>
        <begin position="170"/>
        <end position="235"/>
    </location>
</feature>
<organism evidence="5 6">
    <name type="scientific">Zemynaea arenosa</name>
    <dbReference type="NCBI Taxonomy" id="2561931"/>
    <lineage>
        <taxon>Bacteria</taxon>
        <taxon>Pseudomonadati</taxon>
        <taxon>Pseudomonadota</taxon>
        <taxon>Betaproteobacteria</taxon>
        <taxon>Burkholderiales</taxon>
        <taxon>Oxalobacteraceae</taxon>
        <taxon>Telluria group</taxon>
        <taxon>Zemynaea</taxon>
    </lineage>
</organism>
<dbReference type="GO" id="GO:0003677">
    <property type="term" value="F:DNA binding"/>
    <property type="evidence" value="ECO:0007669"/>
    <property type="project" value="UniProtKB-KW"/>
</dbReference>
<dbReference type="Proteomes" id="UP000298438">
    <property type="component" value="Unassembled WGS sequence"/>
</dbReference>
<evidence type="ECO:0000313" key="5">
    <source>
        <dbReference type="EMBL" id="TFW10738.1"/>
    </source>
</evidence>
<dbReference type="PANTHER" id="PTHR44688:SF16">
    <property type="entry name" value="DNA-BINDING TRANSCRIPTIONAL ACTIVATOR DEVR_DOSR"/>
    <property type="match status" value="1"/>
</dbReference>
<dbReference type="Pfam" id="PF03472">
    <property type="entry name" value="Autoind_bind"/>
    <property type="match status" value="1"/>
</dbReference>
<dbReference type="InterPro" id="IPR016032">
    <property type="entry name" value="Sig_transdc_resp-reg_C-effctor"/>
</dbReference>
<gene>
    <name evidence="5" type="ORF">E4L96_22745</name>
</gene>
<dbReference type="InterPro" id="IPR000792">
    <property type="entry name" value="Tscrpt_reg_LuxR_C"/>
</dbReference>
<keyword evidence="6" id="KW-1185">Reference proteome</keyword>
<evidence type="ECO:0000259" key="4">
    <source>
        <dbReference type="PROSITE" id="PS50043"/>
    </source>
</evidence>
<dbReference type="PROSITE" id="PS50043">
    <property type="entry name" value="HTH_LUXR_2"/>
    <property type="match status" value="1"/>
</dbReference>
<dbReference type="PROSITE" id="PS00622">
    <property type="entry name" value="HTH_LUXR_1"/>
    <property type="match status" value="1"/>
</dbReference>
<proteinExistence type="predicted"/>
<dbReference type="Pfam" id="PF00196">
    <property type="entry name" value="GerE"/>
    <property type="match status" value="1"/>
</dbReference>
<evidence type="ECO:0000256" key="3">
    <source>
        <dbReference type="ARBA" id="ARBA00023163"/>
    </source>
</evidence>
<reference evidence="5 6" key="1">
    <citation type="submission" date="2019-03" db="EMBL/GenBank/DDBJ databases">
        <title>Draft Genome Sequence of Massilia arenosa sp. nov., a Novel Massilia Species Isolated from a Sandy-loam Maize Soil.</title>
        <authorList>
            <person name="Raths R."/>
            <person name="Peta V."/>
            <person name="Bucking H."/>
        </authorList>
    </citation>
    <scope>NUCLEOTIDE SEQUENCE [LARGE SCALE GENOMIC DNA]</scope>
    <source>
        <strain evidence="5 6">MC02</strain>
    </source>
</reference>
<name>A0A4Y9RU06_9BURK</name>
<dbReference type="OrthoDB" id="9774661at2"/>
<dbReference type="Gene3D" id="3.30.450.80">
    <property type="entry name" value="Transcription factor LuxR-like, autoinducer-binding domain"/>
    <property type="match status" value="1"/>
</dbReference>
<dbReference type="PRINTS" id="PR00038">
    <property type="entry name" value="HTHLUXR"/>
</dbReference>
<dbReference type="Gene3D" id="1.10.10.10">
    <property type="entry name" value="Winged helix-like DNA-binding domain superfamily/Winged helix DNA-binding domain"/>
    <property type="match status" value="1"/>
</dbReference>
<dbReference type="AlphaFoldDB" id="A0A4Y9RU06"/>
<dbReference type="SUPFAM" id="SSF75516">
    <property type="entry name" value="Pheromone-binding domain of LuxR-like quorum-sensing transcription factors"/>
    <property type="match status" value="1"/>
</dbReference>
<accession>A0A4Y9RU06</accession>
<sequence length="240" mass="26735">MVRLEDLLELFNAETEEGWNSVLVGLANQLGFQHTLFGVVPDRSTPLEAAFLVSNYPQEWRTEYDKQHMHSVDPTVAHCQASAVPIIWQPSTFNGEAQHEFYEQACGYGLRSGITFPLHGTKGEFGVMSFVADGSEHATATHHLAELASLSLVRDYALESSRKFLNRGKPAVDAVKLSARELECLKWVAAGKSSWEVSRILGRSEATVNFHMANIMRKFDVQTRQQAVVKAIKFGMLQPA</sequence>
<dbReference type="InterPro" id="IPR036693">
    <property type="entry name" value="TF_LuxR_autoind-bd_dom_sf"/>
</dbReference>
<evidence type="ECO:0000313" key="6">
    <source>
        <dbReference type="Proteomes" id="UP000298438"/>
    </source>
</evidence>
<dbReference type="SUPFAM" id="SSF46894">
    <property type="entry name" value="C-terminal effector domain of the bipartite response regulators"/>
    <property type="match status" value="1"/>
</dbReference>
<dbReference type="InterPro" id="IPR036388">
    <property type="entry name" value="WH-like_DNA-bd_sf"/>
</dbReference>
<keyword evidence="3" id="KW-0804">Transcription</keyword>
<protein>
    <recommendedName>
        <fullName evidence="4">HTH luxR-type domain-containing protein</fullName>
    </recommendedName>
</protein>
<dbReference type="InterPro" id="IPR005143">
    <property type="entry name" value="TF_LuxR_autoind-bd_dom"/>
</dbReference>
<dbReference type="PANTHER" id="PTHR44688">
    <property type="entry name" value="DNA-BINDING TRANSCRIPTIONAL ACTIVATOR DEVR_DOSR"/>
    <property type="match status" value="1"/>
</dbReference>
<evidence type="ECO:0000256" key="1">
    <source>
        <dbReference type="ARBA" id="ARBA00023015"/>
    </source>
</evidence>
<comment type="caution">
    <text evidence="5">The sequence shown here is derived from an EMBL/GenBank/DDBJ whole genome shotgun (WGS) entry which is preliminary data.</text>
</comment>
<dbReference type="EMBL" id="SPVF01000272">
    <property type="protein sequence ID" value="TFW10738.1"/>
    <property type="molecule type" value="Genomic_DNA"/>
</dbReference>
<dbReference type="SMART" id="SM00421">
    <property type="entry name" value="HTH_LUXR"/>
    <property type="match status" value="1"/>
</dbReference>
<dbReference type="RefSeq" id="WP_135209509.1">
    <property type="nucleotide sequence ID" value="NZ_SPVF01000272.1"/>
</dbReference>
<keyword evidence="1" id="KW-0805">Transcription regulation</keyword>
<evidence type="ECO:0000256" key="2">
    <source>
        <dbReference type="ARBA" id="ARBA00023125"/>
    </source>
</evidence>
<dbReference type="CDD" id="cd06170">
    <property type="entry name" value="LuxR_C_like"/>
    <property type="match status" value="1"/>
</dbReference>